<feature type="domain" description="Intradiol ring-cleavage dioxygenases" evidence="4">
    <location>
        <begin position="83"/>
        <end position="111"/>
    </location>
</feature>
<dbReference type="Pfam" id="PF00775">
    <property type="entry name" value="Dioxygenase_C"/>
    <property type="match status" value="1"/>
</dbReference>
<keyword evidence="6" id="KW-1185">Reference proteome</keyword>
<reference evidence="5 6" key="1">
    <citation type="submission" date="2024-03" db="EMBL/GenBank/DDBJ databases">
        <title>Novel species of the genus Variovorax.</title>
        <authorList>
            <person name="Liu Q."/>
            <person name="Xin Y.-H."/>
        </authorList>
    </citation>
    <scope>NUCLEOTIDE SEQUENCE [LARGE SCALE GENOMIC DNA]</scope>
    <source>
        <strain evidence="5 6">KACC 18901</strain>
    </source>
</reference>
<dbReference type="InterPro" id="IPR000627">
    <property type="entry name" value="Intradiol_dOase_C"/>
</dbReference>
<name>A0ABU8X2C8_9BURK</name>
<proteinExistence type="inferred from homology"/>
<organism evidence="5 6">
    <name type="scientific">Variovorax robiniae</name>
    <dbReference type="NCBI Taxonomy" id="1836199"/>
    <lineage>
        <taxon>Bacteria</taxon>
        <taxon>Pseudomonadati</taxon>
        <taxon>Pseudomonadota</taxon>
        <taxon>Betaproteobacteria</taxon>
        <taxon>Burkholderiales</taxon>
        <taxon>Comamonadaceae</taxon>
        <taxon>Variovorax</taxon>
    </lineage>
</organism>
<dbReference type="PANTHER" id="PTHR33711">
    <property type="entry name" value="DIOXYGENASE, PUTATIVE (AFU_ORTHOLOGUE AFUA_2G02910)-RELATED"/>
    <property type="match status" value="1"/>
</dbReference>
<evidence type="ECO:0000313" key="6">
    <source>
        <dbReference type="Proteomes" id="UP001367030"/>
    </source>
</evidence>
<evidence type="ECO:0000256" key="3">
    <source>
        <dbReference type="ARBA" id="ARBA00023002"/>
    </source>
</evidence>
<dbReference type="EMBL" id="JBBKZS010000002">
    <property type="protein sequence ID" value="MEJ8853975.1"/>
    <property type="molecule type" value="Genomic_DNA"/>
</dbReference>
<dbReference type="Proteomes" id="UP001367030">
    <property type="component" value="Unassembled WGS sequence"/>
</dbReference>
<accession>A0ABU8X2C8</accession>
<dbReference type="Pfam" id="PF12391">
    <property type="entry name" value="PCDO_beta_N"/>
    <property type="match status" value="1"/>
</dbReference>
<dbReference type="PROSITE" id="PS00083">
    <property type="entry name" value="INTRADIOL_DIOXYGENAS"/>
    <property type="match status" value="1"/>
</dbReference>
<sequence length="247" mass="27839">MTHAAAPGDEFMMRDTASHPAAYAPAYKTSVLRSPRNALISLQQSLTEVTAPVFRPEELGPLDNDLIMNASKDGLPIGERIVVHGYVRDQFGRPVRNALVEVWQANASGRYRHKKDQYIGAMDPNFGGCGRMLTDENGYYAYRTIRPGPYPWRNRVNDWRPAHIHYAISGDGWVQRLITQMYFEGDPLIWACPILGIVPSEEQIRGLIAMQDTSAFVPLDSRAYRFDITLRGHRATLFENFVQGAKA</sequence>
<evidence type="ECO:0000256" key="2">
    <source>
        <dbReference type="ARBA" id="ARBA00022964"/>
    </source>
</evidence>
<dbReference type="InterPro" id="IPR012785">
    <property type="entry name" value="Protocat_dOase_b"/>
</dbReference>
<dbReference type="EC" id="1.13.11.3" evidence="5"/>
<dbReference type="PANTHER" id="PTHR33711:SF10">
    <property type="entry name" value="INTRADIOL RING-CLEAVAGE DIOXYGENASES DOMAIN-CONTAINING PROTEIN"/>
    <property type="match status" value="1"/>
</dbReference>
<protein>
    <submittedName>
        <fullName evidence="5">Protocatechuate 3,4-dioxygenase subunit beta</fullName>
        <ecNumber evidence="5">1.13.11.3</ecNumber>
    </submittedName>
</protein>
<evidence type="ECO:0000256" key="1">
    <source>
        <dbReference type="ARBA" id="ARBA00007825"/>
    </source>
</evidence>
<dbReference type="InterPro" id="IPR050770">
    <property type="entry name" value="Intradiol_RC_Dioxygenase"/>
</dbReference>
<dbReference type="GO" id="GO:0018578">
    <property type="term" value="F:protocatechuate 3,4-dioxygenase activity"/>
    <property type="evidence" value="ECO:0007669"/>
    <property type="project" value="UniProtKB-EC"/>
</dbReference>
<dbReference type="NCBIfam" id="TIGR02422">
    <property type="entry name" value="protocat_beta"/>
    <property type="match status" value="1"/>
</dbReference>
<keyword evidence="2" id="KW-0223">Dioxygenase</keyword>
<evidence type="ECO:0000259" key="4">
    <source>
        <dbReference type="PROSITE" id="PS00083"/>
    </source>
</evidence>
<dbReference type="InterPro" id="IPR024756">
    <property type="entry name" value="PCDO_beta_N"/>
</dbReference>
<evidence type="ECO:0000313" key="5">
    <source>
        <dbReference type="EMBL" id="MEJ8853975.1"/>
    </source>
</evidence>
<keyword evidence="3 5" id="KW-0560">Oxidoreductase</keyword>
<dbReference type="Gene3D" id="2.60.130.10">
    <property type="entry name" value="Aromatic compound dioxygenase"/>
    <property type="match status" value="1"/>
</dbReference>
<dbReference type="RefSeq" id="WP_340334071.1">
    <property type="nucleotide sequence ID" value="NZ_JBBKZS010000002.1"/>
</dbReference>
<comment type="similarity">
    <text evidence="1">Belongs to the intradiol ring-cleavage dioxygenase family.</text>
</comment>
<gene>
    <name evidence="5" type="primary">pcaH</name>
    <name evidence="5" type="ORF">WKW79_05315</name>
</gene>
<dbReference type="InterPro" id="IPR015889">
    <property type="entry name" value="Intradiol_dOase_core"/>
</dbReference>
<comment type="caution">
    <text evidence="5">The sequence shown here is derived from an EMBL/GenBank/DDBJ whole genome shotgun (WGS) entry which is preliminary data.</text>
</comment>
<dbReference type="SUPFAM" id="SSF49482">
    <property type="entry name" value="Aromatic compound dioxygenase"/>
    <property type="match status" value="1"/>
</dbReference>